<protein>
    <recommendedName>
        <fullName evidence="2">ABC-type transport auxiliary lipoprotein component domain-containing protein</fullName>
    </recommendedName>
</protein>
<evidence type="ECO:0000313" key="3">
    <source>
        <dbReference type="EMBL" id="ORJ60622.1"/>
    </source>
</evidence>
<evidence type="ECO:0000313" key="4">
    <source>
        <dbReference type="Proteomes" id="UP000193136"/>
    </source>
</evidence>
<comment type="caution">
    <text evidence="3">The sequence shown here is derived from an EMBL/GenBank/DDBJ whole genome shotgun (WGS) entry which is preliminary data.</text>
</comment>
<dbReference type="Pfam" id="PF03886">
    <property type="entry name" value="ABC_trans_aux"/>
    <property type="match status" value="1"/>
</dbReference>
<accession>A0A1X0Y6A4</accession>
<keyword evidence="1" id="KW-0732">Signal</keyword>
<sequence>MRPLLFLLLLGLAGCVNVGQGTSPSRHYLIPSLADQVPQVPEPDAGAASLTIGPVTLPGYLDRPQLVRRNGDRIEPAPFDRWGGPLGEQLGRVVAENLERLTPRFLLVGNGNYRLTLNLQRLDAEARRIRLSLHWQLENRKGEQLARGRFDADDTLTDTSAEALVKGYGKLLEKFSRELARQLVGLAL</sequence>
<dbReference type="RefSeq" id="WP_085010104.1">
    <property type="nucleotide sequence ID" value="NZ_NAAD01000007.1"/>
</dbReference>
<evidence type="ECO:0000259" key="2">
    <source>
        <dbReference type="Pfam" id="PF03886"/>
    </source>
</evidence>
<dbReference type="InterPro" id="IPR005586">
    <property type="entry name" value="ABC_trans_aux"/>
</dbReference>
<dbReference type="OrthoDB" id="5372878at2"/>
<dbReference type="Gene3D" id="3.40.50.10610">
    <property type="entry name" value="ABC-type transport auxiliary lipoprotein component"/>
    <property type="match status" value="1"/>
</dbReference>
<dbReference type="Proteomes" id="UP000193136">
    <property type="component" value="Unassembled WGS sequence"/>
</dbReference>
<reference evidence="3 4" key="1">
    <citation type="submission" date="2017-03" db="EMBL/GenBank/DDBJ databases">
        <title>Genome sequence of Geothermobacter sp. EPR-M, Deep-Sea Iron Reducer.</title>
        <authorList>
            <person name="Tully B."/>
            <person name="Savalia P."/>
            <person name="Abuyen K."/>
            <person name="Baughan C."/>
            <person name="Romero E."/>
            <person name="Ronkowski C."/>
            <person name="Torres B."/>
            <person name="Tremblay J."/>
            <person name="Trujillo A."/>
            <person name="Tyler M."/>
            <person name="Perez-Rodriguez I."/>
            <person name="Amend J."/>
        </authorList>
    </citation>
    <scope>NUCLEOTIDE SEQUENCE [LARGE SCALE GENOMIC DNA]</scope>
    <source>
        <strain evidence="3 4">EPR-M</strain>
    </source>
</reference>
<keyword evidence="4" id="KW-1185">Reference proteome</keyword>
<dbReference type="PROSITE" id="PS51257">
    <property type="entry name" value="PROKAR_LIPOPROTEIN"/>
    <property type="match status" value="1"/>
</dbReference>
<dbReference type="STRING" id="1969733.B5V00_07240"/>
<dbReference type="EMBL" id="NAAD01000007">
    <property type="protein sequence ID" value="ORJ60622.1"/>
    <property type="molecule type" value="Genomic_DNA"/>
</dbReference>
<evidence type="ECO:0000256" key="1">
    <source>
        <dbReference type="SAM" id="SignalP"/>
    </source>
</evidence>
<organism evidence="3 4">
    <name type="scientific">Geothermobacter hydrogeniphilus</name>
    <dbReference type="NCBI Taxonomy" id="1969733"/>
    <lineage>
        <taxon>Bacteria</taxon>
        <taxon>Pseudomonadati</taxon>
        <taxon>Thermodesulfobacteriota</taxon>
        <taxon>Desulfuromonadia</taxon>
        <taxon>Desulfuromonadales</taxon>
        <taxon>Geothermobacteraceae</taxon>
        <taxon>Geothermobacter</taxon>
    </lineage>
</organism>
<feature type="chain" id="PRO_5013366767" description="ABC-type transport auxiliary lipoprotein component domain-containing protein" evidence="1">
    <location>
        <begin position="19"/>
        <end position="188"/>
    </location>
</feature>
<feature type="domain" description="ABC-type transport auxiliary lipoprotein component" evidence="2">
    <location>
        <begin position="33"/>
        <end position="180"/>
    </location>
</feature>
<feature type="signal peptide" evidence="1">
    <location>
        <begin position="1"/>
        <end position="18"/>
    </location>
</feature>
<proteinExistence type="predicted"/>
<dbReference type="SUPFAM" id="SSF159594">
    <property type="entry name" value="XCC0632-like"/>
    <property type="match status" value="1"/>
</dbReference>
<gene>
    <name evidence="3" type="ORF">B5V00_07240</name>
</gene>
<dbReference type="AlphaFoldDB" id="A0A1X0Y6A4"/>
<name>A0A1X0Y6A4_9BACT</name>